<feature type="region of interest" description="Disordered" evidence="1">
    <location>
        <begin position="27"/>
        <end position="84"/>
    </location>
</feature>
<dbReference type="AlphaFoldDB" id="A0AAV3YMR4"/>
<protein>
    <submittedName>
        <fullName evidence="2">Uncharacterized protein</fullName>
    </submittedName>
</protein>
<comment type="caution">
    <text evidence="2">The sequence shown here is derived from an EMBL/GenBank/DDBJ whole genome shotgun (WGS) entry which is preliminary data.</text>
</comment>
<sequence>MRTAGMQTIEVAQCIEDRNPVIYQNFGERQGQGTQEVAKRRKSHGRPYTSRGNRTVVGINSRSKPRSSDIRAYNSREVQTSHRK</sequence>
<gene>
    <name evidence="2" type="ORF">PoB_001504100</name>
</gene>
<evidence type="ECO:0000313" key="3">
    <source>
        <dbReference type="Proteomes" id="UP000735302"/>
    </source>
</evidence>
<reference evidence="2 3" key="1">
    <citation type="journal article" date="2021" name="Elife">
        <title>Chloroplast acquisition without the gene transfer in kleptoplastic sea slugs, Plakobranchus ocellatus.</title>
        <authorList>
            <person name="Maeda T."/>
            <person name="Takahashi S."/>
            <person name="Yoshida T."/>
            <person name="Shimamura S."/>
            <person name="Takaki Y."/>
            <person name="Nagai Y."/>
            <person name="Toyoda A."/>
            <person name="Suzuki Y."/>
            <person name="Arimoto A."/>
            <person name="Ishii H."/>
            <person name="Satoh N."/>
            <person name="Nishiyama T."/>
            <person name="Hasebe M."/>
            <person name="Maruyama T."/>
            <person name="Minagawa J."/>
            <person name="Obokata J."/>
            <person name="Shigenobu S."/>
        </authorList>
    </citation>
    <scope>NUCLEOTIDE SEQUENCE [LARGE SCALE GENOMIC DNA]</scope>
</reference>
<proteinExistence type="predicted"/>
<organism evidence="2 3">
    <name type="scientific">Plakobranchus ocellatus</name>
    <dbReference type="NCBI Taxonomy" id="259542"/>
    <lineage>
        <taxon>Eukaryota</taxon>
        <taxon>Metazoa</taxon>
        <taxon>Spiralia</taxon>
        <taxon>Lophotrochozoa</taxon>
        <taxon>Mollusca</taxon>
        <taxon>Gastropoda</taxon>
        <taxon>Heterobranchia</taxon>
        <taxon>Euthyneura</taxon>
        <taxon>Panpulmonata</taxon>
        <taxon>Sacoglossa</taxon>
        <taxon>Placobranchoidea</taxon>
        <taxon>Plakobranchidae</taxon>
        <taxon>Plakobranchus</taxon>
    </lineage>
</organism>
<dbReference type="Proteomes" id="UP000735302">
    <property type="component" value="Unassembled WGS sequence"/>
</dbReference>
<name>A0AAV3YMR4_9GAST</name>
<evidence type="ECO:0000256" key="1">
    <source>
        <dbReference type="SAM" id="MobiDB-lite"/>
    </source>
</evidence>
<evidence type="ECO:0000313" key="2">
    <source>
        <dbReference type="EMBL" id="GFN88535.1"/>
    </source>
</evidence>
<accession>A0AAV3YMR4</accession>
<dbReference type="EMBL" id="BLXT01001848">
    <property type="protein sequence ID" value="GFN88535.1"/>
    <property type="molecule type" value="Genomic_DNA"/>
</dbReference>
<keyword evidence="3" id="KW-1185">Reference proteome</keyword>
<feature type="compositionally biased region" description="Polar residues" evidence="1">
    <location>
        <begin position="50"/>
        <end position="62"/>
    </location>
</feature>